<feature type="compositionally biased region" description="Polar residues" evidence="9">
    <location>
        <begin position="12"/>
        <end position="21"/>
    </location>
</feature>
<evidence type="ECO:0000256" key="2">
    <source>
        <dbReference type="ARBA" id="ARBA00008089"/>
    </source>
</evidence>
<keyword evidence="5 7" id="KW-0804">Transcription</keyword>
<gene>
    <name evidence="7" type="primary">MED9</name>
    <name evidence="10" type="ORF">BU24DRAFT_413239</name>
</gene>
<feature type="region of interest" description="Disordered" evidence="9">
    <location>
        <begin position="54"/>
        <end position="88"/>
    </location>
</feature>
<dbReference type="Pfam" id="PF07544">
    <property type="entry name" value="Med9"/>
    <property type="match status" value="1"/>
</dbReference>
<evidence type="ECO:0000256" key="4">
    <source>
        <dbReference type="ARBA" id="ARBA00023159"/>
    </source>
</evidence>
<comment type="subcellular location">
    <subcellularLocation>
        <location evidence="1 7">Nucleus</location>
    </subcellularLocation>
</comment>
<protein>
    <recommendedName>
        <fullName evidence="7">Mediator of RNA polymerase II transcription subunit 9</fullName>
    </recommendedName>
    <alternativeName>
        <fullName evidence="7">Mediator complex subunit 9</fullName>
    </alternativeName>
</protein>
<evidence type="ECO:0000256" key="6">
    <source>
        <dbReference type="ARBA" id="ARBA00023242"/>
    </source>
</evidence>
<evidence type="ECO:0000256" key="3">
    <source>
        <dbReference type="ARBA" id="ARBA00023015"/>
    </source>
</evidence>
<evidence type="ECO:0000256" key="1">
    <source>
        <dbReference type="ARBA" id="ARBA00004123"/>
    </source>
</evidence>
<organism evidence="10 11">
    <name type="scientific">Aaosphaeria arxii CBS 175.79</name>
    <dbReference type="NCBI Taxonomy" id="1450172"/>
    <lineage>
        <taxon>Eukaryota</taxon>
        <taxon>Fungi</taxon>
        <taxon>Dikarya</taxon>
        <taxon>Ascomycota</taxon>
        <taxon>Pezizomycotina</taxon>
        <taxon>Dothideomycetes</taxon>
        <taxon>Pleosporomycetidae</taxon>
        <taxon>Pleosporales</taxon>
        <taxon>Pleosporales incertae sedis</taxon>
        <taxon>Aaosphaeria</taxon>
    </lineage>
</organism>
<comment type="subunit">
    <text evidence="7">Component of the Mediator complex.</text>
</comment>
<dbReference type="Proteomes" id="UP000799778">
    <property type="component" value="Unassembled WGS sequence"/>
</dbReference>
<dbReference type="GO" id="GO:0016592">
    <property type="term" value="C:mediator complex"/>
    <property type="evidence" value="ECO:0007669"/>
    <property type="project" value="InterPro"/>
</dbReference>
<comment type="function">
    <text evidence="7">Component of the Mediator complex, a coactivator involved in the regulated transcription of nearly all RNA polymerase II-dependent genes. Mediator functions as a bridge to convey information from gene-specific regulatory proteins to the basal RNA polymerase II transcription machinery. Mediator is recruited to promoters by direct interactions with regulatory proteins and serves as a scaffold for the assembly of a functional preinitiation complex with RNA polymerase II and the general transcription factors.</text>
</comment>
<feature type="coiled-coil region" evidence="8">
    <location>
        <begin position="105"/>
        <end position="132"/>
    </location>
</feature>
<accession>A0A6A5XGW1</accession>
<dbReference type="GO" id="GO:0003712">
    <property type="term" value="F:transcription coregulator activity"/>
    <property type="evidence" value="ECO:0007669"/>
    <property type="project" value="InterPro"/>
</dbReference>
<dbReference type="InterPro" id="IPR011425">
    <property type="entry name" value="Med9"/>
</dbReference>
<dbReference type="EMBL" id="ML978074">
    <property type="protein sequence ID" value="KAF2011604.1"/>
    <property type="molecule type" value="Genomic_DNA"/>
</dbReference>
<dbReference type="Gene3D" id="6.10.280.10">
    <property type="entry name" value="Mediator complex, subunit Med21"/>
    <property type="match status" value="1"/>
</dbReference>
<keyword evidence="11" id="KW-1185">Reference proteome</keyword>
<feature type="compositionally biased region" description="Pro residues" evidence="9">
    <location>
        <begin position="26"/>
        <end position="40"/>
    </location>
</feature>
<keyword evidence="8" id="KW-0175">Coiled coil</keyword>
<sequence length="152" mass="16143">MSGPVTPLAPTSARTSLPPTGSATPALPPQPPASALPPPATFDILPDLHKLLTRLMNTAAQPPAPTPTPSQPADEDGPLDPKNLTNEAQKLRSKIYRAQRAVMALPDIDRTTEDQEEEIQDLEERIARLKTVLQGLGQPNGKAEDGDTSMTG</sequence>
<name>A0A6A5XGW1_9PLEO</name>
<evidence type="ECO:0000256" key="7">
    <source>
        <dbReference type="RuleBase" id="RU364145"/>
    </source>
</evidence>
<evidence type="ECO:0000313" key="11">
    <source>
        <dbReference type="Proteomes" id="UP000799778"/>
    </source>
</evidence>
<evidence type="ECO:0000256" key="5">
    <source>
        <dbReference type="ARBA" id="ARBA00023163"/>
    </source>
</evidence>
<dbReference type="OrthoDB" id="5414694at2759"/>
<proteinExistence type="inferred from homology"/>
<keyword evidence="4 7" id="KW-0010">Activator</keyword>
<evidence type="ECO:0000256" key="8">
    <source>
        <dbReference type="SAM" id="Coils"/>
    </source>
</evidence>
<evidence type="ECO:0000256" key="9">
    <source>
        <dbReference type="SAM" id="MobiDB-lite"/>
    </source>
</evidence>
<evidence type="ECO:0000313" key="10">
    <source>
        <dbReference type="EMBL" id="KAF2011604.1"/>
    </source>
</evidence>
<reference evidence="10" key="1">
    <citation type="journal article" date="2020" name="Stud. Mycol.">
        <title>101 Dothideomycetes genomes: a test case for predicting lifestyles and emergence of pathogens.</title>
        <authorList>
            <person name="Haridas S."/>
            <person name="Albert R."/>
            <person name="Binder M."/>
            <person name="Bloem J."/>
            <person name="Labutti K."/>
            <person name="Salamov A."/>
            <person name="Andreopoulos B."/>
            <person name="Baker S."/>
            <person name="Barry K."/>
            <person name="Bills G."/>
            <person name="Bluhm B."/>
            <person name="Cannon C."/>
            <person name="Castanera R."/>
            <person name="Culley D."/>
            <person name="Daum C."/>
            <person name="Ezra D."/>
            <person name="Gonzalez J."/>
            <person name="Henrissat B."/>
            <person name="Kuo A."/>
            <person name="Liang C."/>
            <person name="Lipzen A."/>
            <person name="Lutzoni F."/>
            <person name="Magnuson J."/>
            <person name="Mondo S."/>
            <person name="Nolan M."/>
            <person name="Ohm R."/>
            <person name="Pangilinan J."/>
            <person name="Park H.-J."/>
            <person name="Ramirez L."/>
            <person name="Alfaro M."/>
            <person name="Sun H."/>
            <person name="Tritt A."/>
            <person name="Yoshinaga Y."/>
            <person name="Zwiers L.-H."/>
            <person name="Turgeon B."/>
            <person name="Goodwin S."/>
            <person name="Spatafora J."/>
            <person name="Crous P."/>
            <person name="Grigoriev I."/>
        </authorList>
    </citation>
    <scope>NUCLEOTIDE SEQUENCE</scope>
    <source>
        <strain evidence="10">CBS 175.79</strain>
    </source>
</reference>
<feature type="region of interest" description="Disordered" evidence="9">
    <location>
        <begin position="1"/>
        <end position="42"/>
    </location>
</feature>
<keyword evidence="3 7" id="KW-0805">Transcription regulation</keyword>
<comment type="similarity">
    <text evidence="2 7">Belongs to the Mediator complex subunit 9 family.</text>
</comment>
<dbReference type="GO" id="GO:0006357">
    <property type="term" value="P:regulation of transcription by RNA polymerase II"/>
    <property type="evidence" value="ECO:0007669"/>
    <property type="project" value="InterPro"/>
</dbReference>
<keyword evidence="6 7" id="KW-0539">Nucleus</keyword>
<dbReference type="AlphaFoldDB" id="A0A6A5XGW1"/>